<sequence>MAQSISGAEHHVRMPAHGAEQENGATPEKQLNRLVHSLALIERVGNALGTLAFTWATVILLGGYPTVLSQGFGDFWCATIIVILEAARMFSRNNKLDYQLFFQTKGAFRPLGWNGLIIIVYLSNLANYHDASNNGSVIFGLHCGYAYTTNPTVIGLLQSSRALKLLSLPKLRHAISLCRPLVAILLLLPSIVGIPYESGSTAKWIVFTLLLLAVLLLTISRLHFPRITKLVERALGNKQIFWHRVILNLCMFVELVMLVFMPDDPDVRGVVLLYEVYALVLVSFGNLLIPAAVARVVLALYIAPCTTQLW</sequence>
<feature type="transmembrane region" description="Helical" evidence="2">
    <location>
        <begin position="73"/>
        <end position="90"/>
    </location>
</feature>
<comment type="caution">
    <text evidence="3">The sequence shown here is derived from an EMBL/GenBank/DDBJ whole genome shotgun (WGS) entry which is preliminary data.</text>
</comment>
<organism evidence="3 4">
    <name type="scientific">Eragrostis curvula</name>
    <name type="common">weeping love grass</name>
    <dbReference type="NCBI Taxonomy" id="38414"/>
    <lineage>
        <taxon>Eukaryota</taxon>
        <taxon>Viridiplantae</taxon>
        <taxon>Streptophyta</taxon>
        <taxon>Embryophyta</taxon>
        <taxon>Tracheophyta</taxon>
        <taxon>Spermatophyta</taxon>
        <taxon>Magnoliopsida</taxon>
        <taxon>Liliopsida</taxon>
        <taxon>Poales</taxon>
        <taxon>Poaceae</taxon>
        <taxon>PACMAD clade</taxon>
        <taxon>Chloridoideae</taxon>
        <taxon>Eragrostideae</taxon>
        <taxon>Eragrostidinae</taxon>
        <taxon>Eragrostis</taxon>
    </lineage>
</organism>
<feature type="region of interest" description="Disordered" evidence="1">
    <location>
        <begin position="1"/>
        <end position="25"/>
    </location>
</feature>
<feature type="transmembrane region" description="Helical" evidence="2">
    <location>
        <begin position="202"/>
        <end position="220"/>
    </location>
</feature>
<proteinExistence type="predicted"/>
<reference evidence="3 4" key="1">
    <citation type="journal article" date="2019" name="Sci. Rep.">
        <title>A high-quality genome of Eragrostis curvula grass provides insights into Poaceae evolution and supports new strategies to enhance forage quality.</title>
        <authorList>
            <person name="Carballo J."/>
            <person name="Santos B.A.C.M."/>
            <person name="Zappacosta D."/>
            <person name="Garbus I."/>
            <person name="Selva J.P."/>
            <person name="Gallo C.A."/>
            <person name="Diaz A."/>
            <person name="Albertini E."/>
            <person name="Caccamo M."/>
            <person name="Echenique V."/>
        </authorList>
    </citation>
    <scope>NUCLEOTIDE SEQUENCE [LARGE SCALE GENOMIC DNA]</scope>
    <source>
        <strain evidence="4">cv. Victoria</strain>
        <tissue evidence="3">Leaf</tissue>
    </source>
</reference>
<dbReference type="OrthoDB" id="685634at2759"/>
<dbReference type="Proteomes" id="UP000324897">
    <property type="component" value="Chromosome 4"/>
</dbReference>
<dbReference type="AlphaFoldDB" id="A0A5J9VPI7"/>
<name>A0A5J9VPI7_9POAL</name>
<feature type="non-terminal residue" evidence="3">
    <location>
        <position position="1"/>
    </location>
</feature>
<accession>A0A5J9VPI7</accession>
<feature type="transmembrane region" description="Helical" evidence="2">
    <location>
        <begin position="276"/>
        <end position="303"/>
    </location>
</feature>
<evidence type="ECO:0000313" key="4">
    <source>
        <dbReference type="Proteomes" id="UP000324897"/>
    </source>
</evidence>
<feature type="transmembrane region" description="Helical" evidence="2">
    <location>
        <begin position="47"/>
        <end position="67"/>
    </location>
</feature>
<protein>
    <submittedName>
        <fullName evidence="3">Uncharacterized protein</fullName>
    </submittedName>
</protein>
<keyword evidence="2" id="KW-0472">Membrane</keyword>
<keyword evidence="2" id="KW-0812">Transmembrane</keyword>
<keyword evidence="2" id="KW-1133">Transmembrane helix</keyword>
<feature type="transmembrane region" description="Helical" evidence="2">
    <location>
        <begin position="135"/>
        <end position="157"/>
    </location>
</feature>
<feature type="transmembrane region" description="Helical" evidence="2">
    <location>
        <begin position="241"/>
        <end position="261"/>
    </location>
</feature>
<evidence type="ECO:0000256" key="2">
    <source>
        <dbReference type="SAM" id="Phobius"/>
    </source>
</evidence>
<evidence type="ECO:0000256" key="1">
    <source>
        <dbReference type="SAM" id="MobiDB-lite"/>
    </source>
</evidence>
<dbReference type="Gramene" id="TVU37501">
    <property type="protein sequence ID" value="TVU37501"/>
    <property type="gene ID" value="EJB05_10817"/>
</dbReference>
<dbReference type="EMBL" id="RWGY01000007">
    <property type="protein sequence ID" value="TVU37501.1"/>
    <property type="molecule type" value="Genomic_DNA"/>
</dbReference>
<dbReference type="PANTHER" id="PTHR33115:SF11">
    <property type="entry name" value="OS07G0654700 PROTEIN"/>
    <property type="match status" value="1"/>
</dbReference>
<feature type="transmembrane region" description="Helical" evidence="2">
    <location>
        <begin position="111"/>
        <end position="129"/>
    </location>
</feature>
<evidence type="ECO:0000313" key="3">
    <source>
        <dbReference type="EMBL" id="TVU37501.1"/>
    </source>
</evidence>
<keyword evidence="4" id="KW-1185">Reference proteome</keyword>
<gene>
    <name evidence="3" type="ORF">EJB05_10817</name>
</gene>
<dbReference type="PANTHER" id="PTHR33115">
    <property type="entry name" value="ARM REPEAT SUPERFAMILY PROTEIN"/>
    <property type="match status" value="1"/>
</dbReference>
<feature type="transmembrane region" description="Helical" evidence="2">
    <location>
        <begin position="177"/>
        <end position="196"/>
    </location>
</feature>